<evidence type="ECO:0000313" key="1">
    <source>
        <dbReference type="EMBL" id="KAF7723459.1"/>
    </source>
</evidence>
<keyword evidence="2" id="KW-1185">Reference proteome</keyword>
<reference evidence="1" key="1">
    <citation type="submission" date="2020-01" db="EMBL/GenBank/DDBJ databases">
        <title>Genome Sequencing of Three Apophysomyces-Like Fungal Strains Confirms a Novel Fungal Genus in the Mucoromycota with divergent Burkholderia-like Endosymbiotic Bacteria.</title>
        <authorList>
            <person name="Stajich J.E."/>
            <person name="Macias A.M."/>
            <person name="Carter-House D."/>
            <person name="Lovett B."/>
            <person name="Kasson L.R."/>
            <person name="Berry K."/>
            <person name="Grigoriev I."/>
            <person name="Chang Y."/>
            <person name="Spatafora J."/>
            <person name="Kasson M.T."/>
        </authorList>
    </citation>
    <scope>NUCLEOTIDE SEQUENCE</scope>
    <source>
        <strain evidence="1">NRRL A-21654</strain>
    </source>
</reference>
<comment type="caution">
    <text evidence="1">The sequence shown here is derived from an EMBL/GenBank/DDBJ whole genome shotgun (WGS) entry which is preliminary data.</text>
</comment>
<dbReference type="Proteomes" id="UP000605846">
    <property type="component" value="Unassembled WGS sequence"/>
</dbReference>
<accession>A0A8H7BL99</accession>
<proteinExistence type="predicted"/>
<sequence>MLRGSLLSKRFIGSTSAISRTKRYRLDQEYMPWSNEYSGSGTTREIMEHKVACDDCVDPMLELEEARSECEVQDGPDFLLWSAANREISEISEEISHTNLRDSVHIASFGRYQPARPIRQVGLFKPLKKPAFKRLN</sequence>
<dbReference type="AlphaFoldDB" id="A0A8H7BL99"/>
<dbReference type="OrthoDB" id="2269860at2759"/>
<gene>
    <name evidence="1" type="ORF">EC973_002012</name>
</gene>
<dbReference type="EMBL" id="JABAYA010000151">
    <property type="protein sequence ID" value="KAF7723459.1"/>
    <property type="molecule type" value="Genomic_DNA"/>
</dbReference>
<evidence type="ECO:0000313" key="2">
    <source>
        <dbReference type="Proteomes" id="UP000605846"/>
    </source>
</evidence>
<protein>
    <submittedName>
        <fullName evidence="1">Uncharacterized protein</fullName>
    </submittedName>
</protein>
<name>A0A8H7BL99_9FUNG</name>
<organism evidence="1 2">
    <name type="scientific">Apophysomyces ossiformis</name>
    <dbReference type="NCBI Taxonomy" id="679940"/>
    <lineage>
        <taxon>Eukaryota</taxon>
        <taxon>Fungi</taxon>
        <taxon>Fungi incertae sedis</taxon>
        <taxon>Mucoromycota</taxon>
        <taxon>Mucoromycotina</taxon>
        <taxon>Mucoromycetes</taxon>
        <taxon>Mucorales</taxon>
        <taxon>Mucorineae</taxon>
        <taxon>Mucoraceae</taxon>
        <taxon>Apophysomyces</taxon>
    </lineage>
</organism>